<accession>A0A0A7EFV1</accession>
<feature type="transmembrane region" description="Helical" evidence="1">
    <location>
        <begin position="352"/>
        <end position="369"/>
    </location>
</feature>
<sequence length="401" mass="46001">MDKPLIGTFFILTLIIPIEFSLEIGGARFTLLRLFLICLLPVLIVKFANSTEVKMNKFDFLLAGYVLWCCISLFVNHSVPGAIEPSAILLIETVCAYLLGRIVLVNRRSLYTFTNVVYKVAIFLFILAIIEAFTGERFIRDLSSSITGNYYHFKNDIRMGLLRATATFEHPILLGTFLTLLIPLLWGYLRDKNKKLPIYFWCMPLVALSSAPILMLIVMVPILFFYTKKLYAYINFKIIFIAFFFLYLILELLSSSSALTALIRLFTFNPQTGYFRLLIWEFASQSVTNNPIFGIGLHDWVRPFWMPPSIDSFWLVNAVRHGFPGVLVIFSFVILLIYELHKLILSVPEKNNMLFGLLAVFVGIVLIGFTVHFWAGVYIYIFALFGLTVSILENPNRYKYA</sequence>
<name>A0A0A7EFV1_9GAMM</name>
<feature type="transmembrane region" description="Helical" evidence="1">
    <location>
        <begin position="375"/>
        <end position="392"/>
    </location>
</feature>
<gene>
    <name evidence="2" type="ORF">OM33_09915</name>
</gene>
<keyword evidence="1" id="KW-0472">Membrane</keyword>
<feature type="transmembrane region" description="Helical" evidence="1">
    <location>
        <begin position="172"/>
        <end position="189"/>
    </location>
</feature>
<feature type="transmembrane region" description="Helical" evidence="1">
    <location>
        <begin position="116"/>
        <end position="134"/>
    </location>
</feature>
<dbReference type="PANTHER" id="PTHR37422:SF13">
    <property type="entry name" value="LIPOPOLYSACCHARIDE BIOSYNTHESIS PROTEIN PA4999-RELATED"/>
    <property type="match status" value="1"/>
</dbReference>
<protein>
    <recommendedName>
        <fullName evidence="4">O-antigen polymerase</fullName>
    </recommendedName>
</protein>
<feature type="transmembrane region" description="Helical" evidence="1">
    <location>
        <begin position="321"/>
        <end position="340"/>
    </location>
</feature>
<keyword evidence="1" id="KW-0812">Transmembrane</keyword>
<feature type="transmembrane region" description="Helical" evidence="1">
    <location>
        <begin position="85"/>
        <end position="104"/>
    </location>
</feature>
<keyword evidence="1" id="KW-1133">Transmembrane helix</keyword>
<proteinExistence type="predicted"/>
<evidence type="ECO:0000313" key="2">
    <source>
        <dbReference type="EMBL" id="AIY65428.1"/>
    </source>
</evidence>
<feature type="transmembrane region" description="Helical" evidence="1">
    <location>
        <begin position="201"/>
        <end position="226"/>
    </location>
</feature>
<evidence type="ECO:0000256" key="1">
    <source>
        <dbReference type="SAM" id="Phobius"/>
    </source>
</evidence>
<feature type="transmembrane region" description="Helical" evidence="1">
    <location>
        <begin position="238"/>
        <end position="266"/>
    </location>
</feature>
<dbReference type="Proteomes" id="UP000030341">
    <property type="component" value="Chromosome 1"/>
</dbReference>
<evidence type="ECO:0008006" key="4">
    <source>
        <dbReference type="Google" id="ProtNLM"/>
    </source>
</evidence>
<dbReference type="PANTHER" id="PTHR37422">
    <property type="entry name" value="TEICHURONIC ACID BIOSYNTHESIS PROTEIN TUAE"/>
    <property type="match status" value="1"/>
</dbReference>
<feature type="transmembrane region" description="Helical" evidence="1">
    <location>
        <begin position="31"/>
        <end position="48"/>
    </location>
</feature>
<dbReference type="EMBL" id="CP009888">
    <property type="protein sequence ID" value="AIY65428.1"/>
    <property type="molecule type" value="Genomic_DNA"/>
</dbReference>
<keyword evidence="3" id="KW-1185">Reference proteome</keyword>
<reference evidence="2 3" key="1">
    <citation type="submission" date="2014-11" db="EMBL/GenBank/DDBJ databases">
        <title>Complete Genome Sequence of Pseudoalteromonas sp. Strain OCN003 Isolated from Kaneohe Bay, Oahu, Hawaii.</title>
        <authorList>
            <person name="Beurmann S."/>
            <person name="Videau P."/>
            <person name="Ushijima B."/>
            <person name="Smith A.M."/>
            <person name="Aeby G.S."/>
            <person name="Callahan S.M."/>
            <person name="Belcaid M."/>
        </authorList>
    </citation>
    <scope>NUCLEOTIDE SEQUENCE [LARGE SCALE GENOMIC DNA]</scope>
    <source>
        <strain evidence="2 3">OCN003</strain>
    </source>
</reference>
<dbReference type="eggNOG" id="ENOG502ZAGS">
    <property type="taxonomic scope" value="Bacteria"/>
</dbReference>
<feature type="transmembrane region" description="Helical" evidence="1">
    <location>
        <begin position="278"/>
        <end position="301"/>
    </location>
</feature>
<dbReference type="STRING" id="1348114.OM33_09915"/>
<dbReference type="RefSeq" id="WP_038641300.1">
    <property type="nucleotide sequence ID" value="NZ_CP009888.1"/>
</dbReference>
<dbReference type="KEGG" id="pseo:OM33_09915"/>
<dbReference type="HOGENOM" id="CLU_040925_0_0_6"/>
<dbReference type="InterPro" id="IPR051533">
    <property type="entry name" value="WaaL-like"/>
</dbReference>
<feature type="transmembrane region" description="Helical" evidence="1">
    <location>
        <begin position="60"/>
        <end position="79"/>
    </location>
</feature>
<organism evidence="2 3">
    <name type="scientific">Pseudoalteromonas piratica</name>
    <dbReference type="NCBI Taxonomy" id="1348114"/>
    <lineage>
        <taxon>Bacteria</taxon>
        <taxon>Pseudomonadati</taxon>
        <taxon>Pseudomonadota</taxon>
        <taxon>Gammaproteobacteria</taxon>
        <taxon>Alteromonadales</taxon>
        <taxon>Pseudoalteromonadaceae</taxon>
        <taxon>Pseudoalteromonas</taxon>
    </lineage>
</organism>
<dbReference type="AlphaFoldDB" id="A0A0A7EFV1"/>
<evidence type="ECO:0000313" key="3">
    <source>
        <dbReference type="Proteomes" id="UP000030341"/>
    </source>
</evidence>
<dbReference type="OrthoDB" id="264250at2"/>